<name>A0A9D1J448_9FIRM</name>
<keyword evidence="3" id="KW-0479">Metal-binding</keyword>
<organism evidence="4 5">
    <name type="scientific">Candidatus Faecivivens stercoravium</name>
    <dbReference type="NCBI Taxonomy" id="2840803"/>
    <lineage>
        <taxon>Bacteria</taxon>
        <taxon>Bacillati</taxon>
        <taxon>Bacillota</taxon>
        <taxon>Clostridia</taxon>
        <taxon>Eubacteriales</taxon>
        <taxon>Oscillospiraceae</taxon>
        <taxon>Oscillospiraceae incertae sedis</taxon>
        <taxon>Candidatus Faecivivens</taxon>
    </lineage>
</organism>
<comment type="caution">
    <text evidence="4">The sequence shown here is derived from an EMBL/GenBank/DDBJ whole genome shotgun (WGS) entry which is preliminary data.</text>
</comment>
<feature type="binding site" evidence="3">
    <location>
        <position position="62"/>
    </location>
    <ligand>
        <name>a divalent metal cation</name>
        <dbReference type="ChEBI" id="CHEBI:60240"/>
        <label>1</label>
    </ligand>
</feature>
<dbReference type="InterPro" id="IPR002678">
    <property type="entry name" value="DUF34/NIF3"/>
</dbReference>
<evidence type="ECO:0000313" key="5">
    <source>
        <dbReference type="Proteomes" id="UP000824241"/>
    </source>
</evidence>
<evidence type="ECO:0000256" key="2">
    <source>
        <dbReference type="ARBA" id="ARBA00022112"/>
    </source>
</evidence>
<protein>
    <recommendedName>
        <fullName evidence="2">GTP cyclohydrolase 1 type 2 homolog</fullName>
    </recommendedName>
</protein>
<comment type="similarity">
    <text evidence="1">Belongs to the GTP cyclohydrolase I type 2/NIF3 family.</text>
</comment>
<dbReference type="Pfam" id="PF01784">
    <property type="entry name" value="DUF34_NIF3"/>
    <property type="match status" value="2"/>
</dbReference>
<sequence length="281" mass="31377">MKVKEVIAALENAIPLPFPQTCDIYHIGNPEAEVQKIASVFMADVEVIRKAAAEGVNLIITHEPTWHNGLSLPLWDDGQGWTVAGPEFDWLRRDPVALEKKKLIEENGITIYRSHDRMHFHKPDLIYQGWIQEMGWESFLRQDETMWHYDIPATTLGGLADFFKEKLGMDAVQVIGDPNQKAEHLSVLVGGGSLGLGDELMPMRDMMEKGIDTLVCGETTEWTSISYVRDAAQLGLGKGMIILGHNRTEEAGMKHFPAFLQPLVGDIPVVFIPSGEPVCYL</sequence>
<evidence type="ECO:0000256" key="3">
    <source>
        <dbReference type="PIRSR" id="PIRSR602678-1"/>
    </source>
</evidence>
<proteinExistence type="inferred from homology"/>
<reference evidence="4" key="1">
    <citation type="submission" date="2020-10" db="EMBL/GenBank/DDBJ databases">
        <authorList>
            <person name="Gilroy R."/>
        </authorList>
    </citation>
    <scope>NUCLEOTIDE SEQUENCE</scope>
    <source>
        <strain evidence="4">CHK189-12415</strain>
    </source>
</reference>
<evidence type="ECO:0000256" key="1">
    <source>
        <dbReference type="ARBA" id="ARBA00006964"/>
    </source>
</evidence>
<dbReference type="Proteomes" id="UP000824241">
    <property type="component" value="Unassembled WGS sequence"/>
</dbReference>
<dbReference type="AlphaFoldDB" id="A0A9D1J448"/>
<reference evidence="4" key="2">
    <citation type="journal article" date="2021" name="PeerJ">
        <title>Extensive microbial diversity within the chicken gut microbiome revealed by metagenomics and culture.</title>
        <authorList>
            <person name="Gilroy R."/>
            <person name="Ravi A."/>
            <person name="Getino M."/>
            <person name="Pursley I."/>
            <person name="Horton D.L."/>
            <person name="Alikhan N.F."/>
            <person name="Baker D."/>
            <person name="Gharbi K."/>
            <person name="Hall N."/>
            <person name="Watson M."/>
            <person name="Adriaenssens E.M."/>
            <person name="Foster-Nyarko E."/>
            <person name="Jarju S."/>
            <person name="Secka A."/>
            <person name="Antonio M."/>
            <person name="Oren A."/>
            <person name="Chaudhuri R.R."/>
            <person name="La Ragione R."/>
            <person name="Hildebrand F."/>
            <person name="Pallen M.J."/>
        </authorList>
    </citation>
    <scope>NUCLEOTIDE SEQUENCE</scope>
    <source>
        <strain evidence="4">CHK189-12415</strain>
    </source>
</reference>
<gene>
    <name evidence="4" type="ORF">IAB37_01625</name>
</gene>
<dbReference type="InterPro" id="IPR036069">
    <property type="entry name" value="DUF34/NIF3_sf"/>
</dbReference>
<dbReference type="Gene3D" id="3.40.1390.30">
    <property type="entry name" value="NIF3 (NGG1p interacting factor 3)-like"/>
    <property type="match status" value="2"/>
</dbReference>
<dbReference type="SUPFAM" id="SSF102705">
    <property type="entry name" value="NIF3 (NGG1p interacting factor 3)-like"/>
    <property type="match status" value="1"/>
</dbReference>
<accession>A0A9D1J448</accession>
<dbReference type="EMBL" id="DVHA01000050">
    <property type="protein sequence ID" value="HIR60262.1"/>
    <property type="molecule type" value="Genomic_DNA"/>
</dbReference>
<evidence type="ECO:0000313" key="4">
    <source>
        <dbReference type="EMBL" id="HIR60262.1"/>
    </source>
</evidence>
<dbReference type="GO" id="GO:0046872">
    <property type="term" value="F:metal ion binding"/>
    <property type="evidence" value="ECO:0007669"/>
    <property type="project" value="UniProtKB-KW"/>
</dbReference>